<evidence type="ECO:0000313" key="1">
    <source>
        <dbReference type="EMBL" id="PJI83377.1"/>
    </source>
</evidence>
<accession>A0A2M8VZT1</accession>
<keyword evidence="2" id="KW-1185">Reference proteome</keyword>
<evidence type="ECO:0000313" key="2">
    <source>
        <dbReference type="Proteomes" id="UP000229366"/>
    </source>
</evidence>
<reference evidence="1 2" key="1">
    <citation type="submission" date="2017-11" db="EMBL/GenBank/DDBJ databases">
        <title>Genomic Encyclopedia of Type Strains, Phase III (KMG-III): the genomes of soil and plant-associated and newly described type strains.</title>
        <authorList>
            <person name="Whitman W."/>
        </authorList>
    </citation>
    <scope>NUCLEOTIDE SEQUENCE [LARGE SCALE GENOMIC DNA]</scope>
    <source>
        <strain evidence="1 2">UB-Domo-W1</strain>
    </source>
</reference>
<dbReference type="OrthoDB" id="9135495at2"/>
<organism evidence="1 2">
    <name type="scientific">Polynucleobacter brandtiae</name>
    <dbReference type="NCBI Taxonomy" id="1938816"/>
    <lineage>
        <taxon>Bacteria</taxon>
        <taxon>Pseudomonadati</taxon>
        <taxon>Pseudomonadota</taxon>
        <taxon>Betaproteobacteria</taxon>
        <taxon>Burkholderiales</taxon>
        <taxon>Burkholderiaceae</taxon>
        <taxon>Polynucleobacter</taxon>
    </lineage>
</organism>
<dbReference type="AlphaFoldDB" id="A0A2M8VZT1"/>
<gene>
    <name evidence="1" type="ORF">B0G85_0775</name>
</gene>
<dbReference type="EMBL" id="PGTX01000001">
    <property type="protein sequence ID" value="PJI83377.1"/>
    <property type="molecule type" value="Genomic_DNA"/>
</dbReference>
<proteinExistence type="predicted"/>
<protein>
    <submittedName>
        <fullName evidence="1">Uncharacterized protein</fullName>
    </submittedName>
</protein>
<dbReference type="Proteomes" id="UP000229366">
    <property type="component" value="Unassembled WGS sequence"/>
</dbReference>
<comment type="caution">
    <text evidence="1">The sequence shown here is derived from an EMBL/GenBank/DDBJ whole genome shotgun (WGS) entry which is preliminary data.</text>
</comment>
<dbReference type="RefSeq" id="WP_100379085.1">
    <property type="nucleotide sequence ID" value="NZ_CBCSBW010000001.1"/>
</dbReference>
<name>A0A2M8VZT1_9BURK</name>
<sequence>MINKDTEYFSQKIQNMLEDESLEVHLMPPSQAFTIIYSTTPASDLANKSTAFHRTKTTINGDAVLETIITNEKQLTENIGFAIYLVKFADYQVTSIFKGWSLTCKKCHSIIKGAIWQESPDTCVTTVDSVVCGHLFTNAEKLKVSVELNN</sequence>